<evidence type="ECO:0000256" key="2">
    <source>
        <dbReference type="SAM" id="Phobius"/>
    </source>
</evidence>
<feature type="region of interest" description="Disordered" evidence="1">
    <location>
        <begin position="977"/>
        <end position="1004"/>
    </location>
</feature>
<accession>A0A1D3D8Y9</accession>
<dbReference type="VEuPathDB" id="ToxoDB:cyc_02195"/>
<evidence type="ECO:0000313" key="4">
    <source>
        <dbReference type="Proteomes" id="UP000095192"/>
    </source>
</evidence>
<dbReference type="EMBL" id="JROU02000239">
    <property type="protein sequence ID" value="OEH79914.1"/>
    <property type="molecule type" value="Genomic_DNA"/>
</dbReference>
<keyword evidence="4" id="KW-1185">Reference proteome</keyword>
<dbReference type="Proteomes" id="UP000095192">
    <property type="component" value="Unassembled WGS sequence"/>
</dbReference>
<sequence>MLSLEEADGAGSPQLNRLECHQLLYKQLSRCGGSTVRRAWPIEAPESLSTYGDKLEAAWLKVSAAATHTIYACLSYPIRRLCANLQTAASVYGYLDPVRAITSLRADDRRKSLFFSQWSLKNETPASTAGGAASCIQDSFAAESVKARISRQTSSPCLLLPSIPIKACAAGVVALISGVIAAVFVTGSVARLSSAVLVGVPVGMAACCVVLWGLMELLARYFCMLLYQLLADMQLQHKLVREAIRWIQELEVTVKAFSGTCTEPQQQHSAGTAGISLPCTGKNERLRKDSCAQPQEPEITVDPPYFGKLLGSAAPYRTVPETGCFLSSSLRMKELPASHLRFRLYQVLDWQERAFCHIYDNILRPKAGGGHLAWASHIALGPWGTADGSTCGNRRFDGSIRSLKDASTRSWLLHSRICTGFQIALRNLLFSLDARFRWGCVAVEQKIHSEGGRRALLPPTAAPQLTRRTNCTLRRTLLAQQQKNSADCRSLGEEVERAGRVLRSEETPESLTTKNSNSRLGICRTVASCAPSRQCEPSAPRVKPSASEVREALHRFPFLDSWTVDVSRAVVWGVFGSVAVLKAVFDGIRASWWLLQRLNQLRHDLAAATLVATEAANALRIILEEDWASCPVRLPQPQWVPWMFKNMEEQLNIRGSPTEPLHLLPCAVSPPVAALHACSPLSGVLSPAPRTALASMSRNIAAALAILRLPSNAFLWKAEGMQGSADATRDRNYFWLSRWRAMMSGSAESTTTGGPRCASAMAGGEQSIGDAKLCSAVQLVLRHLHAASEEGEKLMRLLRLPGKAPGPVDSSRSPVAPQGVPPKSLECSDAKEETHCWSQSTVAEPVQCLEVYTAVGQESSSNKRRFQEEADLLAAFEDKDPIVQERSQLTLRELKFRLKSKNEEQKCFPRVVKELLVGATDSEDASDSILRVVTEGSHASWNCPETNALHESSAPLPGESGLERDFKNASVCGSEIEATVDEESPTARQAAESSSSSPPAVSATLEAMSLSEECSTDESKVWLEKENMAFLIRQQQLKGPLARNSWQSPEFLASQSLISQLEGELVRRRTSVSGDGENDCPATALGEIFAADSQHRCDSEGIKEGTSALRDDLANSEE</sequence>
<feature type="transmembrane region" description="Helical" evidence="2">
    <location>
        <begin position="163"/>
        <end position="185"/>
    </location>
</feature>
<keyword evidence="2" id="KW-0812">Transmembrane</keyword>
<gene>
    <name evidence="3" type="ORF">cyc_02195</name>
</gene>
<dbReference type="AlphaFoldDB" id="A0A1D3D8Y9"/>
<feature type="compositionally biased region" description="Low complexity" evidence="1">
    <location>
        <begin position="990"/>
        <end position="1003"/>
    </location>
</feature>
<dbReference type="InParanoid" id="A0A1D3D8Y9"/>
<protein>
    <recommendedName>
        <fullName evidence="5">Transmembrane protein</fullName>
    </recommendedName>
</protein>
<keyword evidence="2" id="KW-0472">Membrane</keyword>
<organism evidence="3 4">
    <name type="scientific">Cyclospora cayetanensis</name>
    <dbReference type="NCBI Taxonomy" id="88456"/>
    <lineage>
        <taxon>Eukaryota</taxon>
        <taxon>Sar</taxon>
        <taxon>Alveolata</taxon>
        <taxon>Apicomplexa</taxon>
        <taxon>Conoidasida</taxon>
        <taxon>Coccidia</taxon>
        <taxon>Eucoccidiorida</taxon>
        <taxon>Eimeriorina</taxon>
        <taxon>Eimeriidae</taxon>
        <taxon>Cyclospora</taxon>
    </lineage>
</organism>
<evidence type="ECO:0008006" key="5">
    <source>
        <dbReference type="Google" id="ProtNLM"/>
    </source>
</evidence>
<feature type="region of interest" description="Disordered" evidence="1">
    <location>
        <begin position="943"/>
        <end position="962"/>
    </location>
</feature>
<evidence type="ECO:0000256" key="1">
    <source>
        <dbReference type="SAM" id="MobiDB-lite"/>
    </source>
</evidence>
<name>A0A1D3D8Y9_9EIME</name>
<evidence type="ECO:0000313" key="3">
    <source>
        <dbReference type="EMBL" id="OEH79914.1"/>
    </source>
</evidence>
<feature type="transmembrane region" description="Helical" evidence="2">
    <location>
        <begin position="192"/>
        <end position="215"/>
    </location>
</feature>
<comment type="caution">
    <text evidence="3">The sequence shown here is derived from an EMBL/GenBank/DDBJ whole genome shotgun (WGS) entry which is preliminary data.</text>
</comment>
<feature type="region of interest" description="Disordered" evidence="1">
    <location>
        <begin position="802"/>
        <end position="826"/>
    </location>
</feature>
<reference evidence="3 4" key="1">
    <citation type="journal article" date="2016" name="BMC Genomics">
        <title>Comparative genomics reveals Cyclospora cayetanensis possesses coccidia-like metabolism and invasion components but unique surface antigens.</title>
        <authorList>
            <person name="Liu S."/>
            <person name="Wang L."/>
            <person name="Zheng H."/>
            <person name="Xu Z."/>
            <person name="Roellig D.M."/>
            <person name="Li N."/>
            <person name="Frace M.A."/>
            <person name="Tang K."/>
            <person name="Arrowood M.J."/>
            <person name="Moss D.M."/>
            <person name="Zhang L."/>
            <person name="Feng Y."/>
            <person name="Xiao L."/>
        </authorList>
    </citation>
    <scope>NUCLEOTIDE SEQUENCE [LARGE SCALE GENOMIC DNA]</scope>
    <source>
        <strain evidence="3 4">CHN_HEN01</strain>
    </source>
</reference>
<keyword evidence="2" id="KW-1133">Transmembrane helix</keyword>
<proteinExistence type="predicted"/>